<evidence type="ECO:0000256" key="1">
    <source>
        <dbReference type="SAM" id="Coils"/>
    </source>
</evidence>
<sequence>METRGKKRGAGVGKTNERPSPYLCSSTTVTIQNAQSEDEAGMQPKTKKAEVGCSPKESLTIKDAQSEDEAGMQPKTKKAKVCCSPNKSWSPTGASFIAKLKEENKLARIQIQHLEERVKHLEQANMELKKDKDFLLSRFGEKPGHFRKCAKQEIILTSSTSPEPSSSSSSDGPFSSKEEEVKKSEEEEDKKKRKETKKPMKTLEPHSRSRMTTVDGVIRRYKEALKRFKKSGSMKRSFEHMGVDRNTIARTAPIAELYISFSDVFKSLSRDEHEKISTFTERLENCGVQQLKPGLRKCKCVLG</sequence>
<feature type="compositionally biased region" description="Basic and acidic residues" evidence="2">
    <location>
        <begin position="197"/>
        <end position="207"/>
    </location>
</feature>
<dbReference type="Pfam" id="PF15794">
    <property type="entry name" value="CCDC106"/>
    <property type="match status" value="1"/>
</dbReference>
<reference evidence="3 4" key="1">
    <citation type="submission" date="2024-01" db="EMBL/GenBank/DDBJ databases">
        <authorList>
            <person name="Alioto T."/>
            <person name="Alioto T."/>
            <person name="Gomez Garrido J."/>
        </authorList>
    </citation>
    <scope>NUCLEOTIDE SEQUENCE [LARGE SCALE GENOMIC DNA]</scope>
</reference>
<keyword evidence="4" id="KW-1185">Reference proteome</keyword>
<keyword evidence="1" id="KW-0175">Coiled coil</keyword>
<name>A0AAV1P4U9_SCOSC</name>
<dbReference type="Proteomes" id="UP001314229">
    <property type="component" value="Unassembled WGS sequence"/>
</dbReference>
<dbReference type="InterPro" id="IPR031591">
    <property type="entry name" value="CCDC106"/>
</dbReference>
<evidence type="ECO:0000313" key="4">
    <source>
        <dbReference type="Proteomes" id="UP001314229"/>
    </source>
</evidence>
<dbReference type="PANTHER" id="PTHR16477:SF5">
    <property type="entry name" value="COILED-COIL DOMAIN-CONTAINING PROTEIN 106-RELATED"/>
    <property type="match status" value="1"/>
</dbReference>
<dbReference type="EMBL" id="CAWUFR010000096">
    <property type="protein sequence ID" value="CAK6966750.1"/>
    <property type="molecule type" value="Genomic_DNA"/>
</dbReference>
<evidence type="ECO:0000256" key="2">
    <source>
        <dbReference type="SAM" id="MobiDB-lite"/>
    </source>
</evidence>
<feature type="compositionally biased region" description="Polar residues" evidence="2">
    <location>
        <begin position="23"/>
        <end position="35"/>
    </location>
</feature>
<comment type="caution">
    <text evidence="3">The sequence shown here is derived from an EMBL/GenBank/DDBJ whole genome shotgun (WGS) entry which is preliminary data.</text>
</comment>
<feature type="region of interest" description="Disordered" evidence="2">
    <location>
        <begin position="1"/>
        <end position="86"/>
    </location>
</feature>
<feature type="compositionally biased region" description="Basic and acidic residues" evidence="2">
    <location>
        <begin position="176"/>
        <end position="185"/>
    </location>
</feature>
<accession>A0AAV1P4U9</accession>
<feature type="region of interest" description="Disordered" evidence="2">
    <location>
        <begin position="157"/>
        <end position="211"/>
    </location>
</feature>
<dbReference type="PANTHER" id="PTHR16477">
    <property type="entry name" value="COILED-COIL DOMAIN-CONTAINING PROTEIN 106"/>
    <property type="match status" value="1"/>
</dbReference>
<proteinExistence type="predicted"/>
<dbReference type="GO" id="GO:0005654">
    <property type="term" value="C:nucleoplasm"/>
    <property type="evidence" value="ECO:0007669"/>
    <property type="project" value="TreeGrafter"/>
</dbReference>
<dbReference type="AlphaFoldDB" id="A0AAV1P4U9"/>
<feature type="coiled-coil region" evidence="1">
    <location>
        <begin position="97"/>
        <end position="138"/>
    </location>
</feature>
<feature type="compositionally biased region" description="Low complexity" evidence="2">
    <location>
        <begin position="158"/>
        <end position="175"/>
    </location>
</feature>
<evidence type="ECO:0000313" key="3">
    <source>
        <dbReference type="EMBL" id="CAK6966750.1"/>
    </source>
</evidence>
<organism evidence="3 4">
    <name type="scientific">Scomber scombrus</name>
    <name type="common">Atlantic mackerel</name>
    <name type="synonym">Scomber vernalis</name>
    <dbReference type="NCBI Taxonomy" id="13677"/>
    <lineage>
        <taxon>Eukaryota</taxon>
        <taxon>Metazoa</taxon>
        <taxon>Chordata</taxon>
        <taxon>Craniata</taxon>
        <taxon>Vertebrata</taxon>
        <taxon>Euteleostomi</taxon>
        <taxon>Actinopterygii</taxon>
        <taxon>Neopterygii</taxon>
        <taxon>Teleostei</taxon>
        <taxon>Neoteleostei</taxon>
        <taxon>Acanthomorphata</taxon>
        <taxon>Pelagiaria</taxon>
        <taxon>Scombriformes</taxon>
        <taxon>Scombridae</taxon>
        <taxon>Scomber</taxon>
    </lineage>
</organism>
<gene>
    <name evidence="3" type="ORF">FSCOSCO3_A004814</name>
</gene>
<protein>
    <submittedName>
        <fullName evidence="3">Coiled-coil domain-containing protein 106-like isoform X1</fullName>
    </submittedName>
</protein>